<organism evidence="3 4">
    <name type="scientific">Durio zibethinus</name>
    <name type="common">Durian</name>
    <dbReference type="NCBI Taxonomy" id="66656"/>
    <lineage>
        <taxon>Eukaryota</taxon>
        <taxon>Viridiplantae</taxon>
        <taxon>Streptophyta</taxon>
        <taxon>Embryophyta</taxon>
        <taxon>Tracheophyta</taxon>
        <taxon>Spermatophyta</taxon>
        <taxon>Magnoliopsida</taxon>
        <taxon>eudicotyledons</taxon>
        <taxon>Gunneridae</taxon>
        <taxon>Pentapetalae</taxon>
        <taxon>rosids</taxon>
        <taxon>malvids</taxon>
        <taxon>Malvales</taxon>
        <taxon>Malvaceae</taxon>
        <taxon>Helicteroideae</taxon>
        <taxon>Durio</taxon>
    </lineage>
</organism>
<evidence type="ECO:0000256" key="2">
    <source>
        <dbReference type="SAM" id="Phobius"/>
    </source>
</evidence>
<gene>
    <name evidence="4" type="primary">LOC111284314</name>
</gene>
<sequence>MNITKETEIADNSSPRDPDYTDLASMSMTASLLRSLSSTLTRLPSTTARRGLIVAKAARADEGQKARWELKQESSNRRRELIFVATAAVAFSVANIAMGEEPKTGTPEAKKKYAPVCVTMPTASICRK</sequence>
<dbReference type="PANTHER" id="PTHR34940:SF4">
    <property type="entry name" value="OS02G0581100 PROTEIN"/>
    <property type="match status" value="1"/>
</dbReference>
<dbReference type="InterPro" id="IPR040296">
    <property type="entry name" value="PSBT"/>
</dbReference>
<reference evidence="4" key="1">
    <citation type="submission" date="2025-08" db="UniProtKB">
        <authorList>
            <consortium name="RefSeq"/>
        </authorList>
    </citation>
    <scope>IDENTIFICATION</scope>
    <source>
        <tissue evidence="4">Fruit stalk</tissue>
    </source>
</reference>
<evidence type="ECO:0000256" key="1">
    <source>
        <dbReference type="SAM" id="MobiDB-lite"/>
    </source>
</evidence>
<keyword evidence="2" id="KW-0812">Transmembrane</keyword>
<feature type="region of interest" description="Disordered" evidence="1">
    <location>
        <begin position="1"/>
        <end position="22"/>
    </location>
</feature>
<dbReference type="OrthoDB" id="686716at2759"/>
<dbReference type="AlphaFoldDB" id="A0A6P5XKP1"/>
<feature type="compositionally biased region" description="Basic and acidic residues" evidence="1">
    <location>
        <begin position="1"/>
        <end position="19"/>
    </location>
</feature>
<dbReference type="RefSeq" id="XP_022728758.1">
    <property type="nucleotide sequence ID" value="XM_022873023.1"/>
</dbReference>
<evidence type="ECO:0000313" key="4">
    <source>
        <dbReference type="RefSeq" id="XP_022728758.1"/>
    </source>
</evidence>
<accession>A0A6P5XKP1</accession>
<protein>
    <submittedName>
        <fullName evidence="4">Photosystem II 5 kDa protein, chloroplastic-like</fullName>
    </submittedName>
</protein>
<dbReference type="Proteomes" id="UP000515121">
    <property type="component" value="Unplaced"/>
</dbReference>
<keyword evidence="2" id="KW-1133">Transmembrane helix</keyword>
<keyword evidence="3" id="KW-1185">Reference proteome</keyword>
<dbReference type="PANTHER" id="PTHR34940">
    <property type="entry name" value="PHOTOSYSTEM II 5 KDA PROTEIN, CHLOROPLASTIC"/>
    <property type="match status" value="1"/>
</dbReference>
<dbReference type="KEGG" id="dzi:111284314"/>
<keyword evidence="2" id="KW-0472">Membrane</keyword>
<dbReference type="GeneID" id="111284314"/>
<name>A0A6P5XKP1_DURZI</name>
<proteinExistence type="predicted"/>
<feature type="transmembrane region" description="Helical" evidence="2">
    <location>
        <begin position="81"/>
        <end position="98"/>
    </location>
</feature>
<evidence type="ECO:0000313" key="3">
    <source>
        <dbReference type="Proteomes" id="UP000515121"/>
    </source>
</evidence>